<accession>A0A841IZ44</accession>
<name>A0A841IZ44_9SPHN</name>
<dbReference type="RefSeq" id="WP_184079977.1">
    <property type="nucleotide sequence ID" value="NZ_JACIJP010000002.1"/>
</dbReference>
<dbReference type="Proteomes" id="UP000552700">
    <property type="component" value="Unassembled WGS sequence"/>
</dbReference>
<keyword evidence="3" id="KW-1185">Reference proteome</keyword>
<dbReference type="InterPro" id="IPR007024">
    <property type="entry name" value="BLUF_domain"/>
</dbReference>
<dbReference type="PROSITE" id="PS50925">
    <property type="entry name" value="BLUF"/>
    <property type="match status" value="1"/>
</dbReference>
<proteinExistence type="predicted"/>
<dbReference type="InterPro" id="IPR036046">
    <property type="entry name" value="Acylphosphatase-like_dom_sf"/>
</dbReference>
<gene>
    <name evidence="2" type="ORF">FHS92_001958</name>
</gene>
<dbReference type="GO" id="GO:0071949">
    <property type="term" value="F:FAD binding"/>
    <property type="evidence" value="ECO:0007669"/>
    <property type="project" value="InterPro"/>
</dbReference>
<protein>
    <recommendedName>
        <fullName evidence="1">BLUF domain-containing protein</fullName>
    </recommendedName>
</protein>
<evidence type="ECO:0000313" key="3">
    <source>
        <dbReference type="Proteomes" id="UP000552700"/>
    </source>
</evidence>
<dbReference type="SMART" id="SM01034">
    <property type="entry name" value="BLUF"/>
    <property type="match status" value="1"/>
</dbReference>
<sequence length="142" mass="16112">MKSILYVSRSLIPQAIADGEVNSMVSSARVRNRSLNITGALIYTGVRFAQLLEGPSTSVDQVMASIEKDIRHERIVILPVFQKSVRRFSTWALAYAGPSLYVDRHIKRHFQNLPEEERVEECERLVELMWALSQSIPVPSTL</sequence>
<evidence type="ECO:0000313" key="2">
    <source>
        <dbReference type="EMBL" id="MBB6124229.1"/>
    </source>
</evidence>
<dbReference type="Gene3D" id="3.30.70.100">
    <property type="match status" value="1"/>
</dbReference>
<dbReference type="SUPFAM" id="SSF54975">
    <property type="entry name" value="Acylphosphatase/BLUF domain-like"/>
    <property type="match status" value="1"/>
</dbReference>
<dbReference type="EMBL" id="JACIJP010000002">
    <property type="protein sequence ID" value="MBB6124229.1"/>
    <property type="molecule type" value="Genomic_DNA"/>
</dbReference>
<organism evidence="2 3">
    <name type="scientific">Sphingobium subterraneum</name>
    <dbReference type="NCBI Taxonomy" id="627688"/>
    <lineage>
        <taxon>Bacteria</taxon>
        <taxon>Pseudomonadati</taxon>
        <taxon>Pseudomonadota</taxon>
        <taxon>Alphaproteobacteria</taxon>
        <taxon>Sphingomonadales</taxon>
        <taxon>Sphingomonadaceae</taxon>
        <taxon>Sphingobium</taxon>
    </lineage>
</organism>
<feature type="domain" description="BLUF" evidence="1">
    <location>
        <begin position="1"/>
        <end position="94"/>
    </location>
</feature>
<reference evidence="2 3" key="1">
    <citation type="submission" date="2020-08" db="EMBL/GenBank/DDBJ databases">
        <title>Genomic Encyclopedia of Type Strains, Phase IV (KMG-IV): sequencing the most valuable type-strain genomes for metagenomic binning, comparative biology and taxonomic classification.</title>
        <authorList>
            <person name="Goeker M."/>
        </authorList>
    </citation>
    <scope>NUCLEOTIDE SEQUENCE [LARGE SCALE GENOMIC DNA]</scope>
    <source>
        <strain evidence="2 3">DSM 102255</strain>
    </source>
</reference>
<evidence type="ECO:0000259" key="1">
    <source>
        <dbReference type="PROSITE" id="PS50925"/>
    </source>
</evidence>
<dbReference type="Pfam" id="PF04940">
    <property type="entry name" value="BLUF"/>
    <property type="match status" value="1"/>
</dbReference>
<comment type="caution">
    <text evidence="2">The sequence shown here is derived from an EMBL/GenBank/DDBJ whole genome shotgun (WGS) entry which is preliminary data.</text>
</comment>
<dbReference type="GO" id="GO:0009882">
    <property type="term" value="F:blue light photoreceptor activity"/>
    <property type="evidence" value="ECO:0007669"/>
    <property type="project" value="InterPro"/>
</dbReference>
<dbReference type="AlphaFoldDB" id="A0A841IZ44"/>